<dbReference type="RefSeq" id="WP_311954195.1">
    <property type="nucleotide sequence ID" value="NZ_JAVLVU010000001.1"/>
</dbReference>
<evidence type="ECO:0000313" key="2">
    <source>
        <dbReference type="EMBL" id="MDT3405528.1"/>
    </source>
</evidence>
<evidence type="ECO:0008006" key="4">
    <source>
        <dbReference type="Google" id="ProtNLM"/>
    </source>
</evidence>
<accession>A0ABU3H0H6</accession>
<dbReference type="EMBL" id="JAVLVU010000001">
    <property type="protein sequence ID" value="MDT3405528.1"/>
    <property type="molecule type" value="Genomic_DNA"/>
</dbReference>
<keyword evidence="1" id="KW-0472">Membrane</keyword>
<name>A0ABU3H0H6_9SPHI</name>
<gene>
    <name evidence="2" type="ORF">QE417_004600</name>
</gene>
<reference evidence="3" key="1">
    <citation type="submission" date="2023-07" db="EMBL/GenBank/DDBJ databases">
        <title>Functional and genomic diversity of the sorghum phyllosphere microbiome.</title>
        <authorList>
            <person name="Shade A."/>
        </authorList>
    </citation>
    <scope>NUCLEOTIDE SEQUENCE [LARGE SCALE GENOMIC DNA]</scope>
    <source>
        <strain evidence="3">SORGH_AS_0422</strain>
    </source>
</reference>
<keyword evidence="3" id="KW-1185">Reference proteome</keyword>
<keyword evidence="1" id="KW-1133">Transmembrane helix</keyword>
<proteinExistence type="predicted"/>
<protein>
    <recommendedName>
        <fullName evidence="4">Outer membrane protein beta-barrel domain-containing protein</fullName>
    </recommendedName>
</protein>
<evidence type="ECO:0000313" key="3">
    <source>
        <dbReference type="Proteomes" id="UP001258315"/>
    </source>
</evidence>
<comment type="caution">
    <text evidence="2">The sequence shown here is derived from an EMBL/GenBank/DDBJ whole genome shotgun (WGS) entry which is preliminary data.</text>
</comment>
<sequence>MKEGEEKNIDRKFREGLTNPEDNIVYNDADWDAMEVLLNEQKKRKGIIYRLPFMLGAAAAILLLALALFFFWPDDNKHGNLTGVKKRPQTDSITSVKTIDKLQQKEEIAKEELPETTVDVDSAHTKVSRNQREQLRAVQTNKIRTEAIAATAGVKKVKRSASNLTFFDDINSIDDSKNLTVVSPKSTTGSISETIASAETDSNKIKALSQQILAAVSNTQNITVQKTDTPAQAFVVPHVKEKKKPSEEIIGAKHPIVLSIIAAPDFNGVGSAFSRTQIGTNAGLLLSVGITRKLFITTGAVYARKPYMVGMDKYKTSFTFGTQPNDVSADCRVLDIPLNIDYQLYNKGRNLLSIGTGLSSYFMLRENYHFNYNQYYVGPSDYNIRNQNKHILGVVNLNATYQRRINSQFGFNVQPYMKLPITNIGYGQVNLKSTGVAIGASWYLNTSASKK</sequence>
<feature type="transmembrane region" description="Helical" evidence="1">
    <location>
        <begin position="51"/>
        <end position="72"/>
    </location>
</feature>
<organism evidence="2 3">
    <name type="scientific">Mucilaginibacter terrae</name>
    <dbReference type="NCBI Taxonomy" id="1955052"/>
    <lineage>
        <taxon>Bacteria</taxon>
        <taxon>Pseudomonadati</taxon>
        <taxon>Bacteroidota</taxon>
        <taxon>Sphingobacteriia</taxon>
        <taxon>Sphingobacteriales</taxon>
        <taxon>Sphingobacteriaceae</taxon>
        <taxon>Mucilaginibacter</taxon>
    </lineage>
</organism>
<keyword evidence="1" id="KW-0812">Transmembrane</keyword>
<dbReference type="Proteomes" id="UP001258315">
    <property type="component" value="Unassembled WGS sequence"/>
</dbReference>
<evidence type="ECO:0000256" key="1">
    <source>
        <dbReference type="SAM" id="Phobius"/>
    </source>
</evidence>